<accession>A0A284RX62</accession>
<reference evidence="2" key="1">
    <citation type="journal article" date="2017" name="Nat. Ecol. Evol.">
        <title>Genome expansion and lineage-specific genetic innovations in the forest pathogenic fungi Armillaria.</title>
        <authorList>
            <person name="Sipos G."/>
            <person name="Prasanna A.N."/>
            <person name="Walter M.C."/>
            <person name="O'Connor E."/>
            <person name="Balint B."/>
            <person name="Krizsan K."/>
            <person name="Kiss B."/>
            <person name="Hess J."/>
            <person name="Varga T."/>
            <person name="Slot J."/>
            <person name="Riley R."/>
            <person name="Boka B."/>
            <person name="Rigling D."/>
            <person name="Barry K."/>
            <person name="Lee J."/>
            <person name="Mihaltcheva S."/>
            <person name="LaButti K."/>
            <person name="Lipzen A."/>
            <person name="Waldron R."/>
            <person name="Moloney N.M."/>
            <person name="Sperisen C."/>
            <person name="Kredics L."/>
            <person name="Vagvoelgyi C."/>
            <person name="Patrignani A."/>
            <person name="Fitzpatrick D."/>
            <person name="Nagy I."/>
            <person name="Doyle S."/>
            <person name="Anderson J.B."/>
            <person name="Grigoriev I.V."/>
            <person name="Gueldener U."/>
            <person name="Muensterkoetter M."/>
            <person name="Nagy L.G."/>
        </authorList>
    </citation>
    <scope>NUCLEOTIDE SEQUENCE [LARGE SCALE GENOMIC DNA]</scope>
    <source>
        <strain evidence="2">C18/9</strain>
    </source>
</reference>
<evidence type="ECO:0000313" key="1">
    <source>
        <dbReference type="EMBL" id="SJL13343.1"/>
    </source>
</evidence>
<name>A0A284RX62_ARMOS</name>
<organism evidence="1 2">
    <name type="scientific">Armillaria ostoyae</name>
    <name type="common">Armillaria root rot fungus</name>
    <dbReference type="NCBI Taxonomy" id="47428"/>
    <lineage>
        <taxon>Eukaryota</taxon>
        <taxon>Fungi</taxon>
        <taxon>Dikarya</taxon>
        <taxon>Basidiomycota</taxon>
        <taxon>Agaricomycotina</taxon>
        <taxon>Agaricomycetes</taxon>
        <taxon>Agaricomycetidae</taxon>
        <taxon>Agaricales</taxon>
        <taxon>Marasmiineae</taxon>
        <taxon>Physalacriaceae</taxon>
        <taxon>Armillaria</taxon>
    </lineage>
</organism>
<sequence length="86" mass="9724">MGDVMVLLNHELISVTRPMLASHKASPPREVIPTWSALPQYPRRHPDIGLRDVKKQVKFPRKKSPVNEVALINARLSGGSKRYKTN</sequence>
<dbReference type="EMBL" id="FUEG01000019">
    <property type="protein sequence ID" value="SJL13343.1"/>
    <property type="molecule type" value="Genomic_DNA"/>
</dbReference>
<keyword evidence="2" id="KW-1185">Reference proteome</keyword>
<dbReference type="AlphaFoldDB" id="A0A284RX62"/>
<gene>
    <name evidence="1" type="ORF">ARMOST_16784</name>
</gene>
<dbReference type="Proteomes" id="UP000219338">
    <property type="component" value="Unassembled WGS sequence"/>
</dbReference>
<protein>
    <submittedName>
        <fullName evidence="1">Uncharacterized protein</fullName>
    </submittedName>
</protein>
<evidence type="ECO:0000313" key="2">
    <source>
        <dbReference type="Proteomes" id="UP000219338"/>
    </source>
</evidence>
<proteinExistence type="predicted"/>